<gene>
    <name evidence="1" type="ORF">LVIROSA_LOCUS26828</name>
</gene>
<comment type="caution">
    <text evidence="1">The sequence shown here is derived from an EMBL/GenBank/DDBJ whole genome shotgun (WGS) entry which is preliminary data.</text>
</comment>
<name>A0AAU9NRY4_9ASTR</name>
<accession>A0AAU9NRY4</accession>
<protein>
    <submittedName>
        <fullName evidence="1">Uncharacterized protein</fullName>
    </submittedName>
</protein>
<reference evidence="1 2" key="1">
    <citation type="submission" date="2022-01" db="EMBL/GenBank/DDBJ databases">
        <authorList>
            <person name="Xiong W."/>
            <person name="Schranz E."/>
        </authorList>
    </citation>
    <scope>NUCLEOTIDE SEQUENCE [LARGE SCALE GENOMIC DNA]</scope>
</reference>
<dbReference type="EMBL" id="CAKMRJ010005412">
    <property type="protein sequence ID" value="CAH1440711.1"/>
    <property type="molecule type" value="Genomic_DNA"/>
</dbReference>
<evidence type="ECO:0000313" key="2">
    <source>
        <dbReference type="Proteomes" id="UP001157418"/>
    </source>
</evidence>
<sequence>MHFPLFIHNFSVTASCIDFQKNTFYSSLLLCHSTIRTASCFFLYLDKNQSFKEASSSIGIEIGFVVGIRSPLSNIQYQHPRRSISISRIGGTSSGEHYLGKSTNIELQPRMLCFVNRFCNQLPAPN</sequence>
<dbReference type="Proteomes" id="UP001157418">
    <property type="component" value="Unassembled WGS sequence"/>
</dbReference>
<proteinExistence type="predicted"/>
<organism evidence="1 2">
    <name type="scientific">Lactuca virosa</name>
    <dbReference type="NCBI Taxonomy" id="75947"/>
    <lineage>
        <taxon>Eukaryota</taxon>
        <taxon>Viridiplantae</taxon>
        <taxon>Streptophyta</taxon>
        <taxon>Embryophyta</taxon>
        <taxon>Tracheophyta</taxon>
        <taxon>Spermatophyta</taxon>
        <taxon>Magnoliopsida</taxon>
        <taxon>eudicotyledons</taxon>
        <taxon>Gunneridae</taxon>
        <taxon>Pentapetalae</taxon>
        <taxon>asterids</taxon>
        <taxon>campanulids</taxon>
        <taxon>Asterales</taxon>
        <taxon>Asteraceae</taxon>
        <taxon>Cichorioideae</taxon>
        <taxon>Cichorieae</taxon>
        <taxon>Lactucinae</taxon>
        <taxon>Lactuca</taxon>
    </lineage>
</organism>
<evidence type="ECO:0000313" key="1">
    <source>
        <dbReference type="EMBL" id="CAH1440711.1"/>
    </source>
</evidence>
<dbReference type="AlphaFoldDB" id="A0AAU9NRY4"/>
<keyword evidence="2" id="KW-1185">Reference proteome</keyword>